<dbReference type="AlphaFoldDB" id="A0A9R1TYS1"/>
<dbReference type="KEGG" id="fas:105265195"/>
<keyword evidence="4 6" id="KW-0391">Immunity</keyword>
<dbReference type="PANTHER" id="PTHR11022:SF41">
    <property type="entry name" value="PEPTIDOGLYCAN-RECOGNITION PROTEIN LC-RELATED"/>
    <property type="match status" value="1"/>
</dbReference>
<dbReference type="GO" id="GO:0008270">
    <property type="term" value="F:zinc ion binding"/>
    <property type="evidence" value="ECO:0007669"/>
    <property type="project" value="InterPro"/>
</dbReference>
<keyword evidence="2 6" id="KW-0399">Innate immunity</keyword>
<dbReference type="GO" id="GO:0042834">
    <property type="term" value="F:peptidoglycan binding"/>
    <property type="evidence" value="ECO:0007669"/>
    <property type="project" value="InterPro"/>
</dbReference>
<evidence type="ECO:0000256" key="5">
    <source>
        <dbReference type="ARBA" id="ARBA00023157"/>
    </source>
</evidence>
<dbReference type="OrthoDB" id="10001926at2759"/>
<organism evidence="11 12">
    <name type="scientific">Fopius arisanus</name>
    <dbReference type="NCBI Taxonomy" id="64838"/>
    <lineage>
        <taxon>Eukaryota</taxon>
        <taxon>Metazoa</taxon>
        <taxon>Ecdysozoa</taxon>
        <taxon>Arthropoda</taxon>
        <taxon>Hexapoda</taxon>
        <taxon>Insecta</taxon>
        <taxon>Pterygota</taxon>
        <taxon>Neoptera</taxon>
        <taxon>Endopterygota</taxon>
        <taxon>Hymenoptera</taxon>
        <taxon>Apocrita</taxon>
        <taxon>Ichneumonoidea</taxon>
        <taxon>Braconidae</taxon>
        <taxon>Opiinae</taxon>
        <taxon>Fopius</taxon>
    </lineage>
</organism>
<evidence type="ECO:0000256" key="2">
    <source>
        <dbReference type="ARBA" id="ARBA00022588"/>
    </source>
</evidence>
<accession>A0A9R1TYS1</accession>
<evidence type="ECO:0000256" key="7">
    <source>
        <dbReference type="PIRSR" id="PIRSR037945-1"/>
    </source>
</evidence>
<evidence type="ECO:0000259" key="9">
    <source>
        <dbReference type="SMART" id="SM00644"/>
    </source>
</evidence>
<keyword evidence="3 8" id="KW-0732">Signal</keyword>
<dbReference type="InterPro" id="IPR002502">
    <property type="entry name" value="Amidase_domain"/>
</dbReference>
<comment type="similarity">
    <text evidence="1 6">Belongs to the N-acetylmuramoyl-L-alanine amidase 2 family.</text>
</comment>
<evidence type="ECO:0000256" key="4">
    <source>
        <dbReference type="ARBA" id="ARBA00022859"/>
    </source>
</evidence>
<sequence>MKVLVAIGVNLFLLSWMSQAFGASPTIIKRAEWGARPPRKTPEQLSVNPPPFVIIHHADSDGCTSQAICQARVRAFQNYHMDHNNWDDIGYNFLVGEDGNIYEGRGWRIRGAHSPSYNTKSMGICFIGNFQRRVPQPAAIKAAKALIDFGVANGEIMTNYTLFGHRQTTTTICPGDKLYELIKTWPNWQKI</sequence>
<dbReference type="GeneID" id="105265195"/>
<gene>
    <name evidence="12" type="primary">LOC105265195</name>
</gene>
<dbReference type="Gene3D" id="3.40.80.10">
    <property type="entry name" value="Peptidoglycan recognition protein-like"/>
    <property type="match status" value="1"/>
</dbReference>
<dbReference type="Pfam" id="PF01510">
    <property type="entry name" value="Amidase_2"/>
    <property type="match status" value="1"/>
</dbReference>
<keyword evidence="11" id="KW-1185">Reference proteome</keyword>
<protein>
    <recommendedName>
        <fullName evidence="6">Peptidoglycan-recognition protein</fullName>
    </recommendedName>
</protein>
<feature type="chain" id="PRO_5040369185" description="Peptidoglycan-recognition protein" evidence="8">
    <location>
        <begin position="23"/>
        <end position="191"/>
    </location>
</feature>
<dbReference type="RefSeq" id="XP_011300882.1">
    <property type="nucleotide sequence ID" value="XM_011302580.1"/>
</dbReference>
<evidence type="ECO:0000259" key="10">
    <source>
        <dbReference type="SMART" id="SM00701"/>
    </source>
</evidence>
<dbReference type="GO" id="GO:0008745">
    <property type="term" value="F:N-acetylmuramoyl-L-alanine amidase activity"/>
    <property type="evidence" value="ECO:0007669"/>
    <property type="project" value="InterPro"/>
</dbReference>
<dbReference type="InterPro" id="IPR017331">
    <property type="entry name" value="Peptidoglycan_recognition"/>
</dbReference>
<reference evidence="12" key="1">
    <citation type="submission" date="2025-08" db="UniProtKB">
        <authorList>
            <consortium name="RefSeq"/>
        </authorList>
    </citation>
    <scope>IDENTIFICATION</scope>
    <source>
        <strain evidence="12">USDA-PBARC FA_bdor</strain>
        <tissue evidence="12">Whole organism</tissue>
    </source>
</reference>
<dbReference type="Proteomes" id="UP000694866">
    <property type="component" value="Unplaced"/>
</dbReference>
<dbReference type="GO" id="GO:0009253">
    <property type="term" value="P:peptidoglycan catabolic process"/>
    <property type="evidence" value="ECO:0007669"/>
    <property type="project" value="InterPro"/>
</dbReference>
<dbReference type="SUPFAM" id="SSF55846">
    <property type="entry name" value="N-acetylmuramoyl-L-alanine amidase-like"/>
    <property type="match status" value="1"/>
</dbReference>
<dbReference type="PIRSF" id="PIRSF037945">
    <property type="entry name" value="PGRPs"/>
    <property type="match status" value="1"/>
</dbReference>
<feature type="signal peptide" evidence="8">
    <location>
        <begin position="1"/>
        <end position="22"/>
    </location>
</feature>
<evidence type="ECO:0000256" key="8">
    <source>
        <dbReference type="SAM" id="SignalP"/>
    </source>
</evidence>
<dbReference type="InterPro" id="IPR006619">
    <property type="entry name" value="PGRP_domain_met/bac"/>
</dbReference>
<dbReference type="FunFam" id="3.40.80.10:FF:000001">
    <property type="entry name" value="Peptidoglycan recognition protein 1"/>
    <property type="match status" value="1"/>
</dbReference>
<evidence type="ECO:0000256" key="1">
    <source>
        <dbReference type="ARBA" id="ARBA00007553"/>
    </source>
</evidence>
<dbReference type="PANTHER" id="PTHR11022">
    <property type="entry name" value="PEPTIDOGLYCAN RECOGNITION PROTEIN"/>
    <property type="match status" value="1"/>
</dbReference>
<dbReference type="InterPro" id="IPR015510">
    <property type="entry name" value="PGRP"/>
</dbReference>
<evidence type="ECO:0000256" key="3">
    <source>
        <dbReference type="ARBA" id="ARBA00022729"/>
    </source>
</evidence>
<dbReference type="SMART" id="SM00701">
    <property type="entry name" value="PGRP"/>
    <property type="match status" value="1"/>
</dbReference>
<dbReference type="CDD" id="cd06583">
    <property type="entry name" value="PGRP"/>
    <property type="match status" value="1"/>
</dbReference>
<keyword evidence="5" id="KW-1015">Disulfide bond</keyword>
<proteinExistence type="inferred from homology"/>
<dbReference type="GO" id="GO:0045087">
    <property type="term" value="P:innate immune response"/>
    <property type="evidence" value="ECO:0007669"/>
    <property type="project" value="UniProtKB-KW"/>
</dbReference>
<feature type="domain" description="Peptidoglycan recognition protein family" evidence="10">
    <location>
        <begin position="25"/>
        <end position="169"/>
    </location>
</feature>
<evidence type="ECO:0000313" key="11">
    <source>
        <dbReference type="Proteomes" id="UP000694866"/>
    </source>
</evidence>
<feature type="domain" description="N-acetylmuramoyl-L-alanine amidase" evidence="9">
    <location>
        <begin position="36"/>
        <end position="175"/>
    </location>
</feature>
<evidence type="ECO:0000313" key="12">
    <source>
        <dbReference type="RefSeq" id="XP_011300882.1"/>
    </source>
</evidence>
<name>A0A9R1TYS1_9HYME</name>
<dbReference type="CTD" id="732851"/>
<dbReference type="SMART" id="SM00644">
    <property type="entry name" value="Ami_2"/>
    <property type="match status" value="1"/>
</dbReference>
<evidence type="ECO:0000256" key="6">
    <source>
        <dbReference type="PIRNR" id="PIRNR037945"/>
    </source>
</evidence>
<feature type="disulfide bond" evidence="7">
    <location>
        <begin position="63"/>
        <end position="69"/>
    </location>
</feature>
<dbReference type="InterPro" id="IPR036505">
    <property type="entry name" value="Amidase/PGRP_sf"/>
</dbReference>